<feature type="transmembrane region" description="Helical" evidence="7">
    <location>
        <begin position="309"/>
        <end position="327"/>
    </location>
</feature>
<comment type="similarity">
    <text evidence="2">Belongs to the acyltransferase 3 family.</text>
</comment>
<organism evidence="9 10">
    <name type="scientific">Marinithermofilum abyssi</name>
    <dbReference type="NCBI Taxonomy" id="1571185"/>
    <lineage>
        <taxon>Bacteria</taxon>
        <taxon>Bacillati</taxon>
        <taxon>Bacillota</taxon>
        <taxon>Bacilli</taxon>
        <taxon>Bacillales</taxon>
        <taxon>Thermoactinomycetaceae</taxon>
        <taxon>Marinithermofilum</taxon>
    </lineage>
</organism>
<feature type="transmembrane region" description="Helical" evidence="7">
    <location>
        <begin position="150"/>
        <end position="168"/>
    </location>
</feature>
<reference evidence="9" key="2">
    <citation type="submission" date="2020-09" db="EMBL/GenBank/DDBJ databases">
        <authorList>
            <person name="Sun Q."/>
            <person name="Zhou Y."/>
        </authorList>
    </citation>
    <scope>NUCLEOTIDE SEQUENCE</scope>
    <source>
        <strain evidence="9">CGMCC 1.15179</strain>
    </source>
</reference>
<evidence type="ECO:0000256" key="6">
    <source>
        <dbReference type="ARBA" id="ARBA00023136"/>
    </source>
</evidence>
<comment type="subcellular location">
    <subcellularLocation>
        <location evidence="1">Cell membrane</location>
        <topology evidence="1">Multi-pass membrane protein</topology>
    </subcellularLocation>
</comment>
<keyword evidence="10" id="KW-1185">Reference proteome</keyword>
<evidence type="ECO:0000256" key="1">
    <source>
        <dbReference type="ARBA" id="ARBA00004651"/>
    </source>
</evidence>
<evidence type="ECO:0000259" key="8">
    <source>
        <dbReference type="Pfam" id="PF01757"/>
    </source>
</evidence>
<dbReference type="GO" id="GO:0009246">
    <property type="term" value="P:enterobacterial common antigen biosynthetic process"/>
    <property type="evidence" value="ECO:0007669"/>
    <property type="project" value="TreeGrafter"/>
</dbReference>
<feature type="transmembrane region" description="Helical" evidence="7">
    <location>
        <begin position="123"/>
        <end position="143"/>
    </location>
</feature>
<keyword evidence="6 7" id="KW-0472">Membrane</keyword>
<keyword evidence="5 7" id="KW-1133">Transmembrane helix</keyword>
<feature type="transmembrane region" description="Helical" evidence="7">
    <location>
        <begin position="270"/>
        <end position="289"/>
    </location>
</feature>
<dbReference type="EMBL" id="BMHQ01000010">
    <property type="protein sequence ID" value="GGE23795.1"/>
    <property type="molecule type" value="Genomic_DNA"/>
</dbReference>
<dbReference type="GO" id="GO:0016413">
    <property type="term" value="F:O-acetyltransferase activity"/>
    <property type="evidence" value="ECO:0007669"/>
    <property type="project" value="TreeGrafter"/>
</dbReference>
<dbReference type="Proteomes" id="UP000625210">
    <property type="component" value="Unassembled WGS sequence"/>
</dbReference>
<feature type="domain" description="Acyltransferase 3" evidence="8">
    <location>
        <begin position="8"/>
        <end position="324"/>
    </location>
</feature>
<dbReference type="AlphaFoldDB" id="A0A8J2YAY2"/>
<evidence type="ECO:0000313" key="10">
    <source>
        <dbReference type="Proteomes" id="UP000625210"/>
    </source>
</evidence>
<evidence type="ECO:0000256" key="3">
    <source>
        <dbReference type="ARBA" id="ARBA00022475"/>
    </source>
</evidence>
<dbReference type="GO" id="GO:0005886">
    <property type="term" value="C:plasma membrane"/>
    <property type="evidence" value="ECO:0007669"/>
    <property type="project" value="UniProtKB-SubCell"/>
</dbReference>
<reference evidence="9" key="1">
    <citation type="journal article" date="2014" name="Int. J. Syst. Evol. Microbiol.">
        <title>Complete genome sequence of Corynebacterium casei LMG S-19264T (=DSM 44701T), isolated from a smear-ripened cheese.</title>
        <authorList>
            <consortium name="US DOE Joint Genome Institute (JGI-PGF)"/>
            <person name="Walter F."/>
            <person name="Albersmeier A."/>
            <person name="Kalinowski J."/>
            <person name="Ruckert C."/>
        </authorList>
    </citation>
    <scope>NUCLEOTIDE SEQUENCE</scope>
    <source>
        <strain evidence="9">CGMCC 1.15179</strain>
    </source>
</reference>
<dbReference type="PANTHER" id="PTHR40074:SF2">
    <property type="entry name" value="O-ACETYLTRANSFERASE WECH"/>
    <property type="match status" value="1"/>
</dbReference>
<dbReference type="PANTHER" id="PTHR40074">
    <property type="entry name" value="O-ACETYLTRANSFERASE WECH"/>
    <property type="match status" value="1"/>
</dbReference>
<proteinExistence type="inferred from homology"/>
<gene>
    <name evidence="9" type="ORF">GCM10011571_27300</name>
</gene>
<dbReference type="RefSeq" id="WP_188648448.1">
    <property type="nucleotide sequence ID" value="NZ_BMHQ01000010.1"/>
</dbReference>
<keyword evidence="4 7" id="KW-0812">Transmembrane</keyword>
<comment type="caution">
    <text evidence="9">The sequence shown here is derived from an EMBL/GenBank/DDBJ whole genome shotgun (WGS) entry which is preliminary data.</text>
</comment>
<feature type="transmembrane region" description="Helical" evidence="7">
    <location>
        <begin position="12"/>
        <end position="30"/>
    </location>
</feature>
<sequence length="339" mass="39365">MQRRIQGTDFIKGVAILGVILIHVTAFSLRDTKPLADGGLFFALNQLARFSVPVFFMLSGLFLFYHYYDKFTAAHFIKKRFMYILIPYLIWSIVYLIYAWETQPQSTPHTLKRTLVVFLTGQAYYHLYFIVVMTQFYILLPFLIRLFRKFGGLTIVSFAFVVKMLANSVTWWEASSQVQWIAYFPEKALFPVWLFYFCLGGWLGQRIDRLKLLGRAPLVAVAVLFGSTGLLMLVVSFFHRETVFFNFSVLVYSIVSFVLLFLLGIKWKQSWLSVLGRYSFGLYMIHPLVLNALSKWTPAFLPETSWTEFSFILFTVLGLSLGLSVFIRRLPYSYLLIGK</sequence>
<dbReference type="InterPro" id="IPR002656">
    <property type="entry name" value="Acyl_transf_3_dom"/>
</dbReference>
<evidence type="ECO:0000256" key="7">
    <source>
        <dbReference type="SAM" id="Phobius"/>
    </source>
</evidence>
<keyword evidence="3" id="KW-1003">Cell membrane</keyword>
<feature type="transmembrane region" description="Helical" evidence="7">
    <location>
        <begin position="50"/>
        <end position="68"/>
    </location>
</feature>
<feature type="transmembrane region" description="Helical" evidence="7">
    <location>
        <begin position="216"/>
        <end position="238"/>
    </location>
</feature>
<feature type="transmembrane region" description="Helical" evidence="7">
    <location>
        <begin position="80"/>
        <end position="100"/>
    </location>
</feature>
<accession>A0A8J2YAY2</accession>
<dbReference type="Pfam" id="PF01757">
    <property type="entry name" value="Acyl_transf_3"/>
    <property type="match status" value="1"/>
</dbReference>
<protein>
    <submittedName>
        <fullName evidence="9">Membrane protein</fullName>
    </submittedName>
</protein>
<evidence type="ECO:0000313" key="9">
    <source>
        <dbReference type="EMBL" id="GGE23795.1"/>
    </source>
</evidence>
<feature type="transmembrane region" description="Helical" evidence="7">
    <location>
        <begin position="244"/>
        <end position="263"/>
    </location>
</feature>
<evidence type="ECO:0000256" key="5">
    <source>
        <dbReference type="ARBA" id="ARBA00022989"/>
    </source>
</evidence>
<name>A0A8J2YAY2_9BACL</name>
<evidence type="ECO:0000256" key="2">
    <source>
        <dbReference type="ARBA" id="ARBA00007400"/>
    </source>
</evidence>
<feature type="transmembrane region" description="Helical" evidence="7">
    <location>
        <begin position="188"/>
        <end position="204"/>
    </location>
</feature>
<evidence type="ECO:0000256" key="4">
    <source>
        <dbReference type="ARBA" id="ARBA00022692"/>
    </source>
</evidence>